<dbReference type="Pfam" id="PF04752">
    <property type="entry name" value="ChaC"/>
    <property type="match status" value="1"/>
</dbReference>
<keyword evidence="3 5" id="KW-0456">Lyase</keyword>
<sequence length="218" mass="25261">MNNTVLESLIDMESSIWVFGYGSLTWKPNFIYKSKEIGYIHGYQRRFWQGNVTHRGTVNKPGRVATLIKSEKDDVWGVAYKITGRNHILKALSYLNKRESKLGGYNTVVENFFARNQEIRKVLVYTATTENEHYLGPCNMATMATEIMSAKGEAGSNTEYVTRLAEYVRKNIPEEKDLHLFTLEKYILYLTQRRNVNHHVNDTVIPLTYDRLIGEIRT</sequence>
<reference evidence="5 6" key="1">
    <citation type="submission" date="2020-06" db="EMBL/GenBank/DDBJ databases">
        <authorList>
            <person name="Li R."/>
            <person name="Bekaert M."/>
        </authorList>
    </citation>
    <scope>NUCLEOTIDE SEQUENCE [LARGE SCALE GENOMIC DNA]</scope>
    <source>
        <strain evidence="6">wild</strain>
    </source>
</reference>
<dbReference type="AlphaFoldDB" id="A0A6J8D2B9"/>
<proteinExistence type="inferred from homology"/>
<evidence type="ECO:0000313" key="5">
    <source>
        <dbReference type="EMBL" id="CAC5401787.1"/>
    </source>
</evidence>
<comment type="similarity">
    <text evidence="1">Belongs to the gamma-glutamylcyclotransferase family. ChaC subfamily.</text>
</comment>
<dbReference type="GO" id="GO:0006751">
    <property type="term" value="P:glutathione catabolic process"/>
    <property type="evidence" value="ECO:0007669"/>
    <property type="project" value="InterPro"/>
</dbReference>
<protein>
    <recommendedName>
        <fullName evidence="2">glutathione-specific gamma-glutamylcyclotransferase</fullName>
        <ecNumber evidence="2">4.3.2.7</ecNumber>
    </recommendedName>
</protein>
<dbReference type="PANTHER" id="PTHR12192">
    <property type="entry name" value="CATION TRANSPORT PROTEIN CHAC-RELATED"/>
    <property type="match status" value="1"/>
</dbReference>
<evidence type="ECO:0000256" key="1">
    <source>
        <dbReference type="ARBA" id="ARBA00009662"/>
    </source>
</evidence>
<name>A0A6J8D2B9_MYTCO</name>
<dbReference type="GO" id="GO:0061928">
    <property type="term" value="F:glutathione specific gamma-glutamylcyclotransferase activity"/>
    <property type="evidence" value="ECO:0007669"/>
    <property type="project" value="UniProtKB-EC"/>
</dbReference>
<dbReference type="InterPro" id="IPR013024">
    <property type="entry name" value="GGCT-like"/>
</dbReference>
<dbReference type="EMBL" id="CACVKT020006484">
    <property type="protein sequence ID" value="CAC5401787.1"/>
    <property type="molecule type" value="Genomic_DNA"/>
</dbReference>
<dbReference type="InterPro" id="IPR006840">
    <property type="entry name" value="ChaC"/>
</dbReference>
<dbReference type="SUPFAM" id="SSF110857">
    <property type="entry name" value="Gamma-glutamyl cyclotransferase-like"/>
    <property type="match status" value="1"/>
</dbReference>
<evidence type="ECO:0000256" key="2">
    <source>
        <dbReference type="ARBA" id="ARBA00012344"/>
    </source>
</evidence>
<dbReference type="OrthoDB" id="1933483at2759"/>
<dbReference type="EC" id="4.3.2.7" evidence="2"/>
<dbReference type="PANTHER" id="PTHR12192:SF26">
    <property type="entry name" value="GLUTATHIONE-SPECIFIC GAMMA-GLUTAMYLCYCLOTRANSFERASE 1"/>
    <property type="match status" value="1"/>
</dbReference>
<dbReference type="Proteomes" id="UP000507470">
    <property type="component" value="Unassembled WGS sequence"/>
</dbReference>
<evidence type="ECO:0000313" key="6">
    <source>
        <dbReference type="Proteomes" id="UP000507470"/>
    </source>
</evidence>
<comment type="catalytic activity">
    <reaction evidence="4">
        <text>glutathione = L-cysteinylglycine + 5-oxo-L-proline</text>
        <dbReference type="Rhea" id="RHEA:47724"/>
        <dbReference type="ChEBI" id="CHEBI:57925"/>
        <dbReference type="ChEBI" id="CHEBI:58402"/>
        <dbReference type="ChEBI" id="CHEBI:61694"/>
        <dbReference type="EC" id="4.3.2.7"/>
    </reaction>
</comment>
<dbReference type="InterPro" id="IPR036568">
    <property type="entry name" value="GGCT-like_sf"/>
</dbReference>
<dbReference type="Gene3D" id="3.10.490.10">
    <property type="entry name" value="Gamma-glutamyl cyclotransferase-like"/>
    <property type="match status" value="1"/>
</dbReference>
<organism evidence="5 6">
    <name type="scientific">Mytilus coruscus</name>
    <name type="common">Sea mussel</name>
    <dbReference type="NCBI Taxonomy" id="42192"/>
    <lineage>
        <taxon>Eukaryota</taxon>
        <taxon>Metazoa</taxon>
        <taxon>Spiralia</taxon>
        <taxon>Lophotrochozoa</taxon>
        <taxon>Mollusca</taxon>
        <taxon>Bivalvia</taxon>
        <taxon>Autobranchia</taxon>
        <taxon>Pteriomorphia</taxon>
        <taxon>Mytilida</taxon>
        <taxon>Mytiloidea</taxon>
        <taxon>Mytilidae</taxon>
        <taxon>Mytilinae</taxon>
        <taxon>Mytilus</taxon>
    </lineage>
</organism>
<gene>
    <name evidence="5" type="ORF">MCOR_35841</name>
</gene>
<evidence type="ECO:0000256" key="3">
    <source>
        <dbReference type="ARBA" id="ARBA00023239"/>
    </source>
</evidence>
<dbReference type="GO" id="GO:0005737">
    <property type="term" value="C:cytoplasm"/>
    <property type="evidence" value="ECO:0007669"/>
    <property type="project" value="TreeGrafter"/>
</dbReference>
<dbReference type="CDD" id="cd06661">
    <property type="entry name" value="GGCT_like"/>
    <property type="match status" value="1"/>
</dbReference>
<evidence type="ECO:0000256" key="4">
    <source>
        <dbReference type="ARBA" id="ARBA00048073"/>
    </source>
</evidence>
<keyword evidence="6" id="KW-1185">Reference proteome</keyword>
<accession>A0A6J8D2B9</accession>